<sequence>MLTLIYELFHANTFHITDHETIKMKKIVSYNAFYKAQGLGTLNLTFDDGSTMSKQYNVQDFTVLLAMLSTNSAYFNVPANEFVVAHERVA</sequence>
<organism evidence="1 2">
    <name type="scientific">Hymenobacter crusticola</name>
    <dbReference type="NCBI Taxonomy" id="1770526"/>
    <lineage>
        <taxon>Bacteria</taxon>
        <taxon>Pseudomonadati</taxon>
        <taxon>Bacteroidota</taxon>
        <taxon>Cytophagia</taxon>
        <taxon>Cytophagales</taxon>
        <taxon>Hymenobacteraceae</taxon>
        <taxon>Hymenobacter</taxon>
    </lineage>
</organism>
<dbReference type="AlphaFoldDB" id="A0A243W774"/>
<dbReference type="EMBL" id="MTSE01000090">
    <property type="protein sequence ID" value="OUJ66856.1"/>
    <property type="molecule type" value="Genomic_DNA"/>
</dbReference>
<dbReference type="Proteomes" id="UP000194873">
    <property type="component" value="Unassembled WGS sequence"/>
</dbReference>
<evidence type="ECO:0000313" key="1">
    <source>
        <dbReference type="EMBL" id="OUJ66856.1"/>
    </source>
</evidence>
<gene>
    <name evidence="1" type="ORF">BXP70_28990</name>
</gene>
<proteinExistence type="predicted"/>
<reference evidence="1 2" key="1">
    <citation type="submission" date="2017-01" db="EMBL/GenBank/DDBJ databases">
        <title>A new Hymenobacter.</title>
        <authorList>
            <person name="Liang Y."/>
            <person name="Feng F."/>
        </authorList>
    </citation>
    <scope>NUCLEOTIDE SEQUENCE [LARGE SCALE GENOMIC DNA]</scope>
    <source>
        <strain evidence="1">MIMBbqt21</strain>
    </source>
</reference>
<evidence type="ECO:0000313" key="2">
    <source>
        <dbReference type="Proteomes" id="UP000194873"/>
    </source>
</evidence>
<accession>A0A243W774</accession>
<name>A0A243W774_9BACT</name>
<keyword evidence="2" id="KW-1185">Reference proteome</keyword>
<comment type="caution">
    <text evidence="1">The sequence shown here is derived from an EMBL/GenBank/DDBJ whole genome shotgun (WGS) entry which is preliminary data.</text>
</comment>
<protein>
    <submittedName>
        <fullName evidence="1">Uncharacterized protein</fullName>
    </submittedName>
</protein>